<organism evidence="3 4">
    <name type="scientific">Aspergillus fumigatus</name>
    <name type="common">Neosartorya fumigata</name>
    <dbReference type="NCBI Taxonomy" id="746128"/>
    <lineage>
        <taxon>Eukaryota</taxon>
        <taxon>Fungi</taxon>
        <taxon>Dikarya</taxon>
        <taxon>Ascomycota</taxon>
        <taxon>Pezizomycotina</taxon>
        <taxon>Eurotiomycetes</taxon>
        <taxon>Eurotiomycetidae</taxon>
        <taxon>Eurotiales</taxon>
        <taxon>Aspergillaceae</taxon>
        <taxon>Aspergillus</taxon>
        <taxon>Aspergillus subgen. Fumigati</taxon>
    </lineage>
</organism>
<keyword evidence="2" id="KW-0472">Membrane</keyword>
<gene>
    <name evidence="3" type="ORF">KXV57_009140</name>
</gene>
<sequence length="223" mass="24115">MSPTSVSDSHPAVLSLRTAALVTSAAGFISLAWSITHHKDISDDGAGGINSIVLGTIAYAFLWSLVALTIRLTPRRIHPGIYLAFDLIAFLANVIAGSIGLAVLAPAMEGGIQLRLLRAQRSKTIEDSDTDEDEREGDGYNSRARKRGIPSPARNKREHSLDNQDPPRDCQNGNTLLGDLRGLVEGLLVFLEFYRAGGCEGHACDDEHVVGEDGDPFHFLWRG</sequence>
<keyword evidence="2" id="KW-1133">Transmembrane helix</keyword>
<feature type="region of interest" description="Disordered" evidence="1">
    <location>
        <begin position="125"/>
        <end position="172"/>
    </location>
</feature>
<feature type="transmembrane region" description="Helical" evidence="2">
    <location>
        <begin position="82"/>
        <end position="108"/>
    </location>
</feature>
<evidence type="ECO:0000256" key="1">
    <source>
        <dbReference type="SAM" id="MobiDB-lite"/>
    </source>
</evidence>
<name>A0A9P8SR08_ASPFM</name>
<evidence type="ECO:0008006" key="5">
    <source>
        <dbReference type="Google" id="ProtNLM"/>
    </source>
</evidence>
<proteinExistence type="predicted"/>
<evidence type="ECO:0000313" key="3">
    <source>
        <dbReference type="EMBL" id="KAH1899287.1"/>
    </source>
</evidence>
<dbReference type="EMBL" id="JAIBSC010000087">
    <property type="protein sequence ID" value="KAH1899287.1"/>
    <property type="molecule type" value="Genomic_DNA"/>
</dbReference>
<evidence type="ECO:0000313" key="4">
    <source>
        <dbReference type="Proteomes" id="UP000813423"/>
    </source>
</evidence>
<feature type="compositionally biased region" description="Acidic residues" evidence="1">
    <location>
        <begin position="127"/>
        <end position="136"/>
    </location>
</feature>
<protein>
    <recommendedName>
        <fullName evidence="5">MARVEL domain-containing protein</fullName>
    </recommendedName>
</protein>
<dbReference type="Proteomes" id="UP000813423">
    <property type="component" value="Unassembled WGS sequence"/>
</dbReference>
<keyword evidence="2" id="KW-0812">Transmembrane</keyword>
<dbReference type="AlphaFoldDB" id="A0A9P8SR08"/>
<feature type="transmembrane region" description="Helical" evidence="2">
    <location>
        <begin position="47"/>
        <end position="70"/>
    </location>
</feature>
<comment type="caution">
    <text evidence="3">The sequence shown here is derived from an EMBL/GenBank/DDBJ whole genome shotgun (WGS) entry which is preliminary data.</text>
</comment>
<feature type="compositionally biased region" description="Basic and acidic residues" evidence="1">
    <location>
        <begin position="158"/>
        <end position="168"/>
    </location>
</feature>
<reference evidence="3" key="1">
    <citation type="submission" date="2021-08" db="EMBL/GenBank/DDBJ databases">
        <title>Global Aspergillus fumigatus from environmental and clinical sources.</title>
        <authorList>
            <person name="Barber A."/>
            <person name="Sae-Ong T."/>
        </authorList>
    </citation>
    <scope>NUCLEOTIDE SEQUENCE</scope>
    <source>
        <strain evidence="3">NRZ-2016-071</strain>
    </source>
</reference>
<feature type="transmembrane region" description="Helical" evidence="2">
    <location>
        <begin position="12"/>
        <end position="35"/>
    </location>
</feature>
<evidence type="ECO:0000256" key="2">
    <source>
        <dbReference type="SAM" id="Phobius"/>
    </source>
</evidence>
<accession>A0A9P8SR08</accession>